<evidence type="ECO:0000259" key="1">
    <source>
        <dbReference type="PROSITE" id="PS51782"/>
    </source>
</evidence>
<accession>A0A1M5A263</accession>
<dbReference type="PROSITE" id="PS51782">
    <property type="entry name" value="LYSM"/>
    <property type="match status" value="1"/>
</dbReference>
<dbReference type="AlphaFoldDB" id="A0A1M5A263"/>
<dbReference type="PANTHER" id="PTHR33734">
    <property type="entry name" value="LYSM DOMAIN-CONTAINING GPI-ANCHORED PROTEIN 2"/>
    <property type="match status" value="1"/>
</dbReference>
<dbReference type="InterPro" id="IPR018392">
    <property type="entry name" value="LysM"/>
</dbReference>
<sequence>MLTYVVQPGDTLASIARRFNTTVERLVALNNISDPDRIDVGMVLTIEPEENGDAGGDPVATRIIGGLLYVLSTPRRTYRRGETISLTLAKVNIQNSPVTLNYPTGQRFDFVVLRDGREVWRWSHGRSFTQVAGRVVLRPGESQTFRVTWDQRNNAGNLVVPGNFVVRGYNVARGLAQQFVSLPVSIAPGMAPAPPPPAGVCPPGNLLRNPDLEEWRDVNTPDSWNGTNIFRTPLSCRGRFAAGMGAIPGRQATLTQSVPGSPGRLYQLSFSAREIPGRPPRGDFTLEAAVFFYDAQGRLISRADPVFSETSIPEACRRFSLTTGLSPARTGRVEVRFIFTPAAGNNNPVAIDEVDLRCI</sequence>
<dbReference type="InterPro" id="IPR036779">
    <property type="entry name" value="LysM_dom_sf"/>
</dbReference>
<protein>
    <submittedName>
        <fullName evidence="2">LysM domain-containing protein</fullName>
    </submittedName>
</protein>
<dbReference type="Gene3D" id="2.60.120.260">
    <property type="entry name" value="Galactose-binding domain-like"/>
    <property type="match status" value="1"/>
</dbReference>
<dbReference type="SUPFAM" id="SSF54106">
    <property type="entry name" value="LysM domain"/>
    <property type="match status" value="1"/>
</dbReference>
<dbReference type="Pfam" id="PF01476">
    <property type="entry name" value="LysM"/>
    <property type="match status" value="1"/>
</dbReference>
<dbReference type="PANTHER" id="PTHR33734:SF22">
    <property type="entry name" value="MEMBRANE-BOUND LYTIC MUREIN TRANSGLYCOSYLASE D"/>
    <property type="match status" value="1"/>
</dbReference>
<dbReference type="EMBL" id="FQUW01000019">
    <property type="protein sequence ID" value="SHF24187.1"/>
    <property type="molecule type" value="Genomic_DNA"/>
</dbReference>
<dbReference type="SMART" id="SM00257">
    <property type="entry name" value="LysM"/>
    <property type="match status" value="1"/>
</dbReference>
<evidence type="ECO:0000313" key="3">
    <source>
        <dbReference type="Proteomes" id="UP000184196"/>
    </source>
</evidence>
<feature type="domain" description="LysM" evidence="1">
    <location>
        <begin position="2"/>
        <end position="46"/>
    </location>
</feature>
<dbReference type="CDD" id="cd00118">
    <property type="entry name" value="LysM"/>
    <property type="match status" value="1"/>
</dbReference>
<dbReference type="InterPro" id="IPR038144">
    <property type="entry name" value="IPI"/>
</dbReference>
<reference evidence="3" key="1">
    <citation type="submission" date="2016-11" db="EMBL/GenBank/DDBJ databases">
        <authorList>
            <person name="Varghese N."/>
            <person name="Submissions S."/>
        </authorList>
    </citation>
    <scope>NUCLEOTIDE SEQUENCE [LARGE SCALE GENOMIC DNA]</scope>
    <source>
        <strain evidence="3">DSM 11792</strain>
    </source>
</reference>
<organism evidence="2 3">
    <name type="scientific">Desulfofundulus australicus DSM 11792</name>
    <dbReference type="NCBI Taxonomy" id="1121425"/>
    <lineage>
        <taxon>Bacteria</taxon>
        <taxon>Bacillati</taxon>
        <taxon>Bacillota</taxon>
        <taxon>Clostridia</taxon>
        <taxon>Eubacteriales</taxon>
        <taxon>Peptococcaceae</taxon>
        <taxon>Desulfofundulus</taxon>
    </lineage>
</organism>
<name>A0A1M5A263_9FIRM</name>
<proteinExistence type="predicted"/>
<dbReference type="Gene3D" id="2.60.40.2360">
    <property type="entry name" value="Intracellular proteinase inhibitor BsuPI"/>
    <property type="match status" value="1"/>
</dbReference>
<gene>
    <name evidence="2" type="ORF">SAMN02745218_01762</name>
</gene>
<dbReference type="Gene3D" id="3.10.350.10">
    <property type="entry name" value="LysM domain"/>
    <property type="match status" value="1"/>
</dbReference>
<dbReference type="Pfam" id="PF12690">
    <property type="entry name" value="BsuPI"/>
    <property type="match status" value="1"/>
</dbReference>
<keyword evidence="3" id="KW-1185">Reference proteome</keyword>
<dbReference type="InterPro" id="IPR020481">
    <property type="entry name" value="Intracell_prot_inh_BsuPI"/>
</dbReference>
<dbReference type="Proteomes" id="UP000184196">
    <property type="component" value="Unassembled WGS sequence"/>
</dbReference>
<evidence type="ECO:0000313" key="2">
    <source>
        <dbReference type="EMBL" id="SHF24187.1"/>
    </source>
</evidence>